<gene>
    <name evidence="2" type="primary">Dwil\GK26869</name>
    <name evidence="2" type="ORF">Dwil_GK26869</name>
</gene>
<organism evidence="2 3">
    <name type="scientific">Drosophila willistoni</name>
    <name type="common">Fruit fly</name>
    <dbReference type="NCBI Taxonomy" id="7260"/>
    <lineage>
        <taxon>Eukaryota</taxon>
        <taxon>Metazoa</taxon>
        <taxon>Ecdysozoa</taxon>
        <taxon>Arthropoda</taxon>
        <taxon>Hexapoda</taxon>
        <taxon>Insecta</taxon>
        <taxon>Pterygota</taxon>
        <taxon>Neoptera</taxon>
        <taxon>Endopterygota</taxon>
        <taxon>Diptera</taxon>
        <taxon>Brachycera</taxon>
        <taxon>Muscomorpha</taxon>
        <taxon>Ephydroidea</taxon>
        <taxon>Drosophilidae</taxon>
        <taxon>Drosophila</taxon>
        <taxon>Sophophora</taxon>
    </lineage>
</organism>
<dbReference type="Proteomes" id="UP000007798">
    <property type="component" value="Unassembled WGS sequence"/>
</dbReference>
<keyword evidence="1" id="KW-0812">Transmembrane</keyword>
<accession>A0A0Q9WWT7</accession>
<feature type="transmembrane region" description="Helical" evidence="1">
    <location>
        <begin position="12"/>
        <end position="29"/>
    </location>
</feature>
<protein>
    <submittedName>
        <fullName evidence="2">Uncharacterized protein</fullName>
    </submittedName>
</protein>
<keyword evidence="1" id="KW-1133">Transmembrane helix</keyword>
<proteinExistence type="predicted"/>
<dbReference type="InParanoid" id="A0A0Q9WWT7"/>
<evidence type="ECO:0000256" key="1">
    <source>
        <dbReference type="SAM" id="Phobius"/>
    </source>
</evidence>
<reference evidence="2 3" key="1">
    <citation type="journal article" date="2007" name="Nature">
        <title>Evolution of genes and genomes on the Drosophila phylogeny.</title>
        <authorList>
            <consortium name="Drosophila 12 Genomes Consortium"/>
            <person name="Clark A.G."/>
            <person name="Eisen M.B."/>
            <person name="Smith D.R."/>
            <person name="Bergman C.M."/>
            <person name="Oliver B."/>
            <person name="Markow T.A."/>
            <person name="Kaufman T.C."/>
            <person name="Kellis M."/>
            <person name="Gelbart W."/>
            <person name="Iyer V.N."/>
            <person name="Pollard D.A."/>
            <person name="Sackton T.B."/>
            <person name="Larracuente A.M."/>
            <person name="Singh N.D."/>
            <person name="Abad J.P."/>
            <person name="Abt D.N."/>
            <person name="Adryan B."/>
            <person name="Aguade M."/>
            <person name="Akashi H."/>
            <person name="Anderson W.W."/>
            <person name="Aquadro C.F."/>
            <person name="Ardell D.H."/>
            <person name="Arguello R."/>
            <person name="Artieri C.G."/>
            <person name="Barbash D.A."/>
            <person name="Barker D."/>
            <person name="Barsanti P."/>
            <person name="Batterham P."/>
            <person name="Batzoglou S."/>
            <person name="Begun D."/>
            <person name="Bhutkar A."/>
            <person name="Blanco E."/>
            <person name="Bosak S.A."/>
            <person name="Bradley R.K."/>
            <person name="Brand A.D."/>
            <person name="Brent M.R."/>
            <person name="Brooks A.N."/>
            <person name="Brown R.H."/>
            <person name="Butlin R.K."/>
            <person name="Caggese C."/>
            <person name="Calvi B.R."/>
            <person name="Bernardo de Carvalho A."/>
            <person name="Caspi A."/>
            <person name="Castrezana S."/>
            <person name="Celniker S.E."/>
            <person name="Chang J.L."/>
            <person name="Chapple C."/>
            <person name="Chatterji S."/>
            <person name="Chinwalla A."/>
            <person name="Civetta A."/>
            <person name="Clifton S.W."/>
            <person name="Comeron J.M."/>
            <person name="Costello J.C."/>
            <person name="Coyne J.A."/>
            <person name="Daub J."/>
            <person name="David R.G."/>
            <person name="Delcher A.L."/>
            <person name="Delehaunty K."/>
            <person name="Do C.B."/>
            <person name="Ebling H."/>
            <person name="Edwards K."/>
            <person name="Eickbush T."/>
            <person name="Evans J.D."/>
            <person name="Filipski A."/>
            <person name="Findeiss S."/>
            <person name="Freyhult E."/>
            <person name="Fulton L."/>
            <person name="Fulton R."/>
            <person name="Garcia A.C."/>
            <person name="Gardiner A."/>
            <person name="Garfield D.A."/>
            <person name="Garvin B.E."/>
            <person name="Gibson G."/>
            <person name="Gilbert D."/>
            <person name="Gnerre S."/>
            <person name="Godfrey J."/>
            <person name="Good R."/>
            <person name="Gotea V."/>
            <person name="Gravely B."/>
            <person name="Greenberg A.J."/>
            <person name="Griffiths-Jones S."/>
            <person name="Gross S."/>
            <person name="Guigo R."/>
            <person name="Gustafson E.A."/>
            <person name="Haerty W."/>
            <person name="Hahn M.W."/>
            <person name="Halligan D.L."/>
            <person name="Halpern A.L."/>
            <person name="Halter G.M."/>
            <person name="Han M.V."/>
            <person name="Heger A."/>
            <person name="Hillier L."/>
            <person name="Hinrichs A.S."/>
            <person name="Holmes I."/>
            <person name="Hoskins R.A."/>
            <person name="Hubisz M.J."/>
            <person name="Hultmark D."/>
            <person name="Huntley M.A."/>
            <person name="Jaffe D.B."/>
            <person name="Jagadeeshan S."/>
            <person name="Jeck W.R."/>
            <person name="Johnson J."/>
            <person name="Jones C.D."/>
            <person name="Jordan W.C."/>
            <person name="Karpen G.H."/>
            <person name="Kataoka E."/>
            <person name="Keightley P.D."/>
            <person name="Kheradpour P."/>
            <person name="Kirkness E.F."/>
            <person name="Koerich L.B."/>
            <person name="Kristiansen K."/>
            <person name="Kudrna D."/>
            <person name="Kulathinal R.J."/>
            <person name="Kumar S."/>
            <person name="Kwok R."/>
            <person name="Lander E."/>
            <person name="Langley C.H."/>
            <person name="Lapoint R."/>
            <person name="Lazzaro B.P."/>
            <person name="Lee S.J."/>
            <person name="Levesque L."/>
            <person name="Li R."/>
            <person name="Lin C.F."/>
            <person name="Lin M.F."/>
            <person name="Lindblad-Toh K."/>
            <person name="Llopart A."/>
            <person name="Long M."/>
            <person name="Low L."/>
            <person name="Lozovsky E."/>
            <person name="Lu J."/>
            <person name="Luo M."/>
            <person name="Machado C.A."/>
            <person name="Makalowski W."/>
            <person name="Marzo M."/>
            <person name="Matsuda M."/>
            <person name="Matzkin L."/>
            <person name="McAllister B."/>
            <person name="McBride C.S."/>
            <person name="McKernan B."/>
            <person name="McKernan K."/>
            <person name="Mendez-Lago M."/>
            <person name="Minx P."/>
            <person name="Mollenhauer M.U."/>
            <person name="Montooth K."/>
            <person name="Mount S.M."/>
            <person name="Mu X."/>
            <person name="Myers E."/>
            <person name="Negre B."/>
            <person name="Newfeld S."/>
            <person name="Nielsen R."/>
            <person name="Noor M.A."/>
            <person name="O'Grady P."/>
            <person name="Pachter L."/>
            <person name="Papaceit M."/>
            <person name="Parisi M.J."/>
            <person name="Parisi M."/>
            <person name="Parts L."/>
            <person name="Pedersen J.S."/>
            <person name="Pesole G."/>
            <person name="Phillippy A.M."/>
            <person name="Ponting C.P."/>
            <person name="Pop M."/>
            <person name="Porcelli D."/>
            <person name="Powell J.R."/>
            <person name="Prohaska S."/>
            <person name="Pruitt K."/>
            <person name="Puig M."/>
            <person name="Quesneville H."/>
            <person name="Ram K.R."/>
            <person name="Rand D."/>
            <person name="Rasmussen M.D."/>
            <person name="Reed L.K."/>
            <person name="Reenan R."/>
            <person name="Reily A."/>
            <person name="Remington K.A."/>
            <person name="Rieger T.T."/>
            <person name="Ritchie M.G."/>
            <person name="Robin C."/>
            <person name="Rogers Y.H."/>
            <person name="Rohde C."/>
            <person name="Rozas J."/>
            <person name="Rubenfield M.J."/>
            <person name="Ruiz A."/>
            <person name="Russo S."/>
            <person name="Salzberg S.L."/>
            <person name="Sanchez-Gracia A."/>
            <person name="Saranga D.J."/>
            <person name="Sato H."/>
            <person name="Schaeffer S.W."/>
            <person name="Schatz M.C."/>
            <person name="Schlenke T."/>
            <person name="Schwartz R."/>
            <person name="Segarra C."/>
            <person name="Singh R.S."/>
            <person name="Sirot L."/>
            <person name="Sirota M."/>
            <person name="Sisneros N.B."/>
            <person name="Smith C.D."/>
            <person name="Smith T.F."/>
            <person name="Spieth J."/>
            <person name="Stage D.E."/>
            <person name="Stark A."/>
            <person name="Stephan W."/>
            <person name="Strausberg R.L."/>
            <person name="Strempel S."/>
            <person name="Sturgill D."/>
            <person name="Sutton G."/>
            <person name="Sutton G.G."/>
            <person name="Tao W."/>
            <person name="Teichmann S."/>
            <person name="Tobari Y.N."/>
            <person name="Tomimura Y."/>
            <person name="Tsolas J.M."/>
            <person name="Valente V.L."/>
            <person name="Venter E."/>
            <person name="Venter J.C."/>
            <person name="Vicario S."/>
            <person name="Vieira F.G."/>
            <person name="Vilella A.J."/>
            <person name="Villasante A."/>
            <person name="Walenz B."/>
            <person name="Wang J."/>
            <person name="Wasserman M."/>
            <person name="Watts T."/>
            <person name="Wilson D."/>
            <person name="Wilson R.K."/>
            <person name="Wing R.A."/>
            <person name="Wolfner M.F."/>
            <person name="Wong A."/>
            <person name="Wong G.K."/>
            <person name="Wu C.I."/>
            <person name="Wu G."/>
            <person name="Yamamoto D."/>
            <person name="Yang H.P."/>
            <person name="Yang S.P."/>
            <person name="Yorke J.A."/>
            <person name="Yoshida K."/>
            <person name="Zdobnov E."/>
            <person name="Zhang P."/>
            <person name="Zhang Y."/>
            <person name="Zimin A.V."/>
            <person name="Baldwin J."/>
            <person name="Abdouelleil A."/>
            <person name="Abdulkadir J."/>
            <person name="Abebe A."/>
            <person name="Abera B."/>
            <person name="Abreu J."/>
            <person name="Acer S.C."/>
            <person name="Aftuck L."/>
            <person name="Alexander A."/>
            <person name="An P."/>
            <person name="Anderson E."/>
            <person name="Anderson S."/>
            <person name="Arachi H."/>
            <person name="Azer M."/>
            <person name="Bachantsang P."/>
            <person name="Barry A."/>
            <person name="Bayul T."/>
            <person name="Berlin A."/>
            <person name="Bessette D."/>
            <person name="Bloom T."/>
            <person name="Blye J."/>
            <person name="Boguslavskiy L."/>
            <person name="Bonnet C."/>
            <person name="Boukhgalter B."/>
            <person name="Bourzgui I."/>
            <person name="Brown A."/>
            <person name="Cahill P."/>
            <person name="Channer S."/>
            <person name="Cheshatsang Y."/>
            <person name="Chuda L."/>
            <person name="Citroen M."/>
            <person name="Collymore A."/>
            <person name="Cooke P."/>
            <person name="Costello M."/>
            <person name="D'Aco K."/>
            <person name="Daza R."/>
            <person name="De Haan G."/>
            <person name="DeGray S."/>
            <person name="DeMaso C."/>
            <person name="Dhargay N."/>
            <person name="Dooley K."/>
            <person name="Dooley E."/>
            <person name="Doricent M."/>
            <person name="Dorje P."/>
            <person name="Dorjee K."/>
            <person name="Dupes A."/>
            <person name="Elong R."/>
            <person name="Falk J."/>
            <person name="Farina A."/>
            <person name="Faro S."/>
            <person name="Ferguson D."/>
            <person name="Fisher S."/>
            <person name="Foley C.D."/>
            <person name="Franke A."/>
            <person name="Friedrich D."/>
            <person name="Gadbois L."/>
            <person name="Gearin G."/>
            <person name="Gearin C.R."/>
            <person name="Giannoukos G."/>
            <person name="Goode T."/>
            <person name="Graham J."/>
            <person name="Grandbois E."/>
            <person name="Grewal S."/>
            <person name="Gyaltsen K."/>
            <person name="Hafez N."/>
            <person name="Hagos B."/>
            <person name="Hall J."/>
            <person name="Henson C."/>
            <person name="Hollinger A."/>
            <person name="Honan T."/>
            <person name="Huard M.D."/>
            <person name="Hughes L."/>
            <person name="Hurhula B."/>
            <person name="Husby M.E."/>
            <person name="Kamat A."/>
            <person name="Kanga B."/>
            <person name="Kashin S."/>
            <person name="Khazanovich D."/>
            <person name="Kisner P."/>
            <person name="Lance K."/>
            <person name="Lara M."/>
            <person name="Lee W."/>
            <person name="Lennon N."/>
            <person name="Letendre F."/>
            <person name="LeVine R."/>
            <person name="Lipovsky A."/>
            <person name="Liu X."/>
            <person name="Liu J."/>
            <person name="Liu S."/>
            <person name="Lokyitsang T."/>
            <person name="Lokyitsang Y."/>
            <person name="Lubonja R."/>
            <person name="Lui A."/>
            <person name="MacDonald P."/>
            <person name="Magnisalis V."/>
            <person name="Maru K."/>
            <person name="Matthews C."/>
            <person name="McCusker W."/>
            <person name="McDonough S."/>
            <person name="Mehta T."/>
            <person name="Meldrim J."/>
            <person name="Meneus L."/>
            <person name="Mihai O."/>
            <person name="Mihalev A."/>
            <person name="Mihova T."/>
            <person name="Mittelman R."/>
            <person name="Mlenga V."/>
            <person name="Montmayeur A."/>
            <person name="Mulrain L."/>
            <person name="Navidi A."/>
            <person name="Naylor J."/>
            <person name="Negash T."/>
            <person name="Nguyen T."/>
            <person name="Nguyen N."/>
            <person name="Nicol R."/>
            <person name="Norbu C."/>
            <person name="Norbu N."/>
            <person name="Novod N."/>
            <person name="O'Neill B."/>
            <person name="Osman S."/>
            <person name="Markiewicz E."/>
            <person name="Oyono O.L."/>
            <person name="Patti C."/>
            <person name="Phunkhang P."/>
            <person name="Pierre F."/>
            <person name="Priest M."/>
            <person name="Raghuraman S."/>
            <person name="Rege F."/>
            <person name="Reyes R."/>
            <person name="Rise C."/>
            <person name="Rogov P."/>
            <person name="Ross K."/>
            <person name="Ryan E."/>
            <person name="Settipalli S."/>
            <person name="Shea T."/>
            <person name="Sherpa N."/>
            <person name="Shi L."/>
            <person name="Shih D."/>
            <person name="Sparrow T."/>
            <person name="Spaulding J."/>
            <person name="Stalker J."/>
            <person name="Stange-Thomann N."/>
            <person name="Stavropoulos S."/>
            <person name="Stone C."/>
            <person name="Strader C."/>
            <person name="Tesfaye S."/>
            <person name="Thomson T."/>
            <person name="Thoulutsang Y."/>
            <person name="Thoulutsang D."/>
            <person name="Topham K."/>
            <person name="Topping I."/>
            <person name="Tsamla T."/>
            <person name="Vassiliev H."/>
            <person name="Vo A."/>
            <person name="Wangchuk T."/>
            <person name="Wangdi T."/>
            <person name="Weiand M."/>
            <person name="Wilkinson J."/>
            <person name="Wilson A."/>
            <person name="Yadav S."/>
            <person name="Young G."/>
            <person name="Yu Q."/>
            <person name="Zembek L."/>
            <person name="Zhong D."/>
            <person name="Zimmer A."/>
            <person name="Zwirko Z."/>
            <person name="Jaffe D.B."/>
            <person name="Alvarez P."/>
            <person name="Brockman W."/>
            <person name="Butler J."/>
            <person name="Chin C."/>
            <person name="Gnerre S."/>
            <person name="Grabherr M."/>
            <person name="Kleber M."/>
            <person name="Mauceli E."/>
            <person name="MacCallum I."/>
        </authorList>
    </citation>
    <scope>NUCLEOTIDE SEQUENCE [LARGE SCALE GENOMIC DNA]</scope>
    <source>
        <strain evidence="3">Tucson 14030-0811.24</strain>
    </source>
</reference>
<dbReference type="AlphaFoldDB" id="A0A0Q9WWT7"/>
<evidence type="ECO:0000313" key="3">
    <source>
        <dbReference type="Proteomes" id="UP000007798"/>
    </source>
</evidence>
<dbReference type="EMBL" id="CH963848">
    <property type="protein sequence ID" value="KRF97812.1"/>
    <property type="molecule type" value="Genomic_DNA"/>
</dbReference>
<evidence type="ECO:0000313" key="2">
    <source>
        <dbReference type="EMBL" id="KRF97812.1"/>
    </source>
</evidence>
<dbReference type="OrthoDB" id="7825164at2759"/>
<sequence length="80" mass="9732">MEGPLEFLQFDVSYMVLFVLIITLLEYLVNSWPRTTKETKEEIKVQWFHEETPILCRHLDSRHRHKLMTGVRRRLDFSNL</sequence>
<keyword evidence="3" id="KW-1185">Reference proteome</keyword>
<keyword evidence="1" id="KW-0472">Membrane</keyword>
<name>A0A0Q9WWT7_DROWI</name>